<proteinExistence type="predicted"/>
<dbReference type="EMBL" id="CP158254">
    <property type="protein sequence ID" value="XDJ48483.1"/>
    <property type="molecule type" value="Genomic_DNA"/>
</dbReference>
<evidence type="ECO:0008006" key="2">
    <source>
        <dbReference type="Google" id="ProtNLM"/>
    </source>
</evidence>
<sequence length="98" mass="10693">MPHCRATKQGVDTHCVDSKLNMVCNVAMDSKQIIDNLGGSARLAARLTAAGETSSVQRVDNWKRRGIPEVILLRHARIFRKAQATQPNASQPKEAADA</sequence>
<evidence type="ECO:0000313" key="1">
    <source>
        <dbReference type="EMBL" id="XDJ48483.1"/>
    </source>
</evidence>
<dbReference type="RefSeq" id="WP_368640600.1">
    <property type="nucleotide sequence ID" value="NZ_CP158254.1"/>
</dbReference>
<dbReference type="AlphaFoldDB" id="A0AB39D3A6"/>
<organism evidence="1">
    <name type="scientific">Castellaniella ginsengisoli</name>
    <dbReference type="NCBI Taxonomy" id="546114"/>
    <lineage>
        <taxon>Bacteria</taxon>
        <taxon>Pseudomonadati</taxon>
        <taxon>Pseudomonadota</taxon>
        <taxon>Betaproteobacteria</taxon>
        <taxon>Burkholderiales</taxon>
        <taxon>Alcaligenaceae</taxon>
        <taxon>Castellaniella</taxon>
    </lineage>
</organism>
<gene>
    <name evidence="1" type="ORF">ABRZ04_05305</name>
</gene>
<name>A0AB39D3A6_9BURK</name>
<protein>
    <recommendedName>
        <fullName evidence="2">Helix-turn-helix domain-containing protein</fullName>
    </recommendedName>
</protein>
<reference evidence="1" key="1">
    <citation type="submission" date="2024-05" db="EMBL/GenBank/DDBJ databases">
        <authorList>
            <person name="Luo Y.-C."/>
            <person name="Nicholds J."/>
            <person name="Mortimer T."/>
            <person name="Maboni G."/>
        </authorList>
    </citation>
    <scope>NUCLEOTIDE SEQUENCE</scope>
    <source>
        <strain evidence="1">151836</strain>
    </source>
</reference>
<accession>A0AB39D3A6</accession>